<protein>
    <submittedName>
        <fullName evidence="1">Uncharacterized protein</fullName>
    </submittedName>
</protein>
<accession>A0A059BKU6</accession>
<dbReference type="InParanoid" id="A0A059BKU6"/>
<dbReference type="AlphaFoldDB" id="A0A059BKU6"/>
<reference evidence="1" key="1">
    <citation type="submission" date="2013-07" db="EMBL/GenBank/DDBJ databases">
        <title>The genome of Eucalyptus grandis.</title>
        <authorList>
            <person name="Schmutz J."/>
            <person name="Hayes R."/>
            <person name="Myburg A."/>
            <person name="Tuskan G."/>
            <person name="Grattapaglia D."/>
            <person name="Rokhsar D.S."/>
        </authorList>
    </citation>
    <scope>NUCLEOTIDE SEQUENCE</scope>
    <source>
        <tissue evidence="1">Leaf extractions</tissue>
    </source>
</reference>
<gene>
    <name evidence="1" type="ORF">EUGRSUZ_F00150</name>
</gene>
<dbReference type="Gramene" id="KCW66325">
    <property type="protein sequence ID" value="KCW66325"/>
    <property type="gene ID" value="EUGRSUZ_F00150"/>
</dbReference>
<evidence type="ECO:0000313" key="1">
    <source>
        <dbReference type="EMBL" id="KCW66325.1"/>
    </source>
</evidence>
<proteinExistence type="predicted"/>
<dbReference type="EMBL" id="KK198758">
    <property type="protein sequence ID" value="KCW66325.1"/>
    <property type="molecule type" value="Genomic_DNA"/>
</dbReference>
<sequence length="179" mass="20383">MAPIGAASAASRPLKSFHCTALLAPSPSGWRKGWRFRVGGDEVKAVGACHQHHYEDDLWEVLLSGYRRHKQCQGGQRFMEVIKDTLEPSGTDPGDFLPALRRVVDFKGRERRMVDVAKRSDVILQGMIDELRSIPCCQRATRTASSKAISWYMYNTCFVHLTYACTVRWFFTIYTSEFD</sequence>
<name>A0A059BKU6_EUCGR</name>
<organism evidence="1">
    <name type="scientific">Eucalyptus grandis</name>
    <name type="common">Flooded gum</name>
    <dbReference type="NCBI Taxonomy" id="71139"/>
    <lineage>
        <taxon>Eukaryota</taxon>
        <taxon>Viridiplantae</taxon>
        <taxon>Streptophyta</taxon>
        <taxon>Embryophyta</taxon>
        <taxon>Tracheophyta</taxon>
        <taxon>Spermatophyta</taxon>
        <taxon>Magnoliopsida</taxon>
        <taxon>eudicotyledons</taxon>
        <taxon>Gunneridae</taxon>
        <taxon>Pentapetalae</taxon>
        <taxon>rosids</taxon>
        <taxon>malvids</taxon>
        <taxon>Myrtales</taxon>
        <taxon>Myrtaceae</taxon>
        <taxon>Myrtoideae</taxon>
        <taxon>Eucalypteae</taxon>
        <taxon>Eucalyptus</taxon>
    </lineage>
</organism>